<comment type="caution">
    <text evidence="3">The sequence shown here is derived from an EMBL/GenBank/DDBJ whole genome shotgun (WGS) entry which is preliminary data.</text>
</comment>
<dbReference type="AlphaFoldDB" id="A0A6N2AY52"/>
<evidence type="ECO:0000259" key="2">
    <source>
        <dbReference type="Pfam" id="PF12819"/>
    </source>
</evidence>
<protein>
    <recommendedName>
        <fullName evidence="2">Malectin-like domain-containing protein</fullName>
    </recommendedName>
</protein>
<name>A0A6N2AY52_SOLCI</name>
<sequence length="369" mass="42089">MSKFKILDPSVFLHLVKCSCSVLCLSFTGFISLDCGIPARSNYTDITTGLFYTSDVGYVSGGVKNNISSTYQSNSLERQFLTVTSFPTGTKNCYTLTPAQGNSGRYLIRASFFYGDYDNGNDRFPYFDLYIEERYWITISIYNASIPIQEEIIHTPSNASINICLVKLDTTTPFISALELRPLNNTIYKAILNSSMELFVRLDFGSLTNQYVRYSNDAWDRVWRPFQLQRTLIINTTEEILQNTFQLPLSVMSTALIPDPETDPSPDTLTFFWYSTNATDKYYLYFHFAEVVKLSETETREFSIYVNDNLYYGPMSPAYLSTTTVYTVNPGSGIERYDVVINKTESSTLPPLINAIEIFREIRGYKPDT</sequence>
<dbReference type="InterPro" id="IPR024788">
    <property type="entry name" value="Malectin-like_Carb-bd_dom"/>
</dbReference>
<gene>
    <name evidence="3" type="ORF">EJD97_019929</name>
</gene>
<proteinExistence type="predicted"/>
<dbReference type="Pfam" id="PF12819">
    <property type="entry name" value="Malectin_like"/>
    <property type="match status" value="1"/>
</dbReference>
<accession>A0A6N2AY52</accession>
<feature type="domain" description="Malectin-like" evidence="2">
    <location>
        <begin position="33"/>
        <end position="360"/>
    </location>
</feature>
<dbReference type="PANTHER" id="PTHR45631:SF167">
    <property type="entry name" value="MALECTIN-LIKE DOMAIN-CONTAINING PROTEIN"/>
    <property type="match status" value="1"/>
</dbReference>
<dbReference type="EMBL" id="RXGB01005696">
    <property type="protein sequence ID" value="TMW87457.1"/>
    <property type="molecule type" value="Genomic_DNA"/>
</dbReference>
<reference evidence="3" key="1">
    <citation type="submission" date="2019-05" db="EMBL/GenBank/DDBJ databases">
        <title>The de novo reference genome and transcriptome assemblies of the wild tomato species Solanum chilense.</title>
        <authorList>
            <person name="Stam R."/>
            <person name="Nosenko T."/>
            <person name="Hoerger A.C."/>
            <person name="Stephan W."/>
            <person name="Seidel M.A."/>
            <person name="Kuhn J.M.M."/>
            <person name="Haberer G."/>
            <person name="Tellier A."/>
        </authorList>
    </citation>
    <scope>NUCLEOTIDE SEQUENCE</scope>
    <source>
        <tissue evidence="3">Mature leaves</tissue>
    </source>
</reference>
<evidence type="ECO:0000313" key="3">
    <source>
        <dbReference type="EMBL" id="TMW87457.1"/>
    </source>
</evidence>
<dbReference type="GO" id="GO:0016020">
    <property type="term" value="C:membrane"/>
    <property type="evidence" value="ECO:0007669"/>
    <property type="project" value="UniProtKB-SubCell"/>
</dbReference>
<comment type="subcellular location">
    <subcellularLocation>
        <location evidence="1">Membrane</location>
        <topology evidence="1">Single-pass membrane protein</topology>
    </subcellularLocation>
</comment>
<organism evidence="3">
    <name type="scientific">Solanum chilense</name>
    <name type="common">Tomato</name>
    <name type="synonym">Lycopersicon chilense</name>
    <dbReference type="NCBI Taxonomy" id="4083"/>
    <lineage>
        <taxon>Eukaryota</taxon>
        <taxon>Viridiplantae</taxon>
        <taxon>Streptophyta</taxon>
        <taxon>Embryophyta</taxon>
        <taxon>Tracheophyta</taxon>
        <taxon>Spermatophyta</taxon>
        <taxon>Magnoliopsida</taxon>
        <taxon>eudicotyledons</taxon>
        <taxon>Gunneridae</taxon>
        <taxon>Pentapetalae</taxon>
        <taxon>asterids</taxon>
        <taxon>lamiids</taxon>
        <taxon>Solanales</taxon>
        <taxon>Solanaceae</taxon>
        <taxon>Solanoideae</taxon>
        <taxon>Solaneae</taxon>
        <taxon>Solanum</taxon>
        <taxon>Solanum subgen. Lycopersicon</taxon>
    </lineage>
</organism>
<evidence type="ECO:0000256" key="1">
    <source>
        <dbReference type="ARBA" id="ARBA00004167"/>
    </source>
</evidence>
<dbReference type="PANTHER" id="PTHR45631">
    <property type="entry name" value="OS07G0107800 PROTEIN-RELATED"/>
    <property type="match status" value="1"/>
</dbReference>